<dbReference type="EMBL" id="AMXI01000962">
    <property type="protein sequence ID" value="EKN41026.1"/>
    <property type="molecule type" value="Genomic_DNA"/>
</dbReference>
<dbReference type="AlphaFoldDB" id="M1ZQ48"/>
<keyword evidence="5" id="KW-0564">Palmitate</keyword>
<accession>M1ZQ48</accession>
<comment type="similarity">
    <text evidence="2">Belongs to the NlpA lipoprotein family.</text>
</comment>
<keyword evidence="3" id="KW-0732">Signal</keyword>
<sequence>MQDGEIDANFYQHIPYLEEFNKEKKTDLSYTVKVHLEPMGVYSKTIKDLKELKNGATISIPSDPTNGSRALKLLEKEGIIKLKEGELVSKMDITKNPKNIKIEELDAAQLPRTLGDVDAAVINTNYAVPANLNPLKDALAIESKDSPYANVIVVKTENKNAEYIKALDEAINSEEIKKYIE</sequence>
<dbReference type="PANTHER" id="PTHR30429">
    <property type="entry name" value="D-METHIONINE-BINDING LIPOPROTEIN METQ"/>
    <property type="match status" value="1"/>
</dbReference>
<dbReference type="SUPFAM" id="SSF53850">
    <property type="entry name" value="Periplasmic binding protein-like II"/>
    <property type="match status" value="1"/>
</dbReference>
<dbReference type="InterPro" id="IPR004872">
    <property type="entry name" value="Lipoprotein_NlpA"/>
</dbReference>
<dbReference type="Proteomes" id="UP000011944">
    <property type="component" value="Unassembled WGS sequence"/>
</dbReference>
<evidence type="ECO:0000256" key="5">
    <source>
        <dbReference type="ARBA" id="ARBA00023139"/>
    </source>
</evidence>
<organism evidence="7 8">
    <name type="scientific">Clostridium botulinum CFSAN001627</name>
    <dbReference type="NCBI Taxonomy" id="1232189"/>
    <lineage>
        <taxon>Bacteria</taxon>
        <taxon>Bacillati</taxon>
        <taxon>Bacillota</taxon>
        <taxon>Clostridia</taxon>
        <taxon>Eubacteriales</taxon>
        <taxon>Clostridiaceae</taxon>
        <taxon>Clostridium</taxon>
    </lineage>
</organism>
<dbReference type="Pfam" id="PF03180">
    <property type="entry name" value="Lipoprotein_9"/>
    <property type="match status" value="1"/>
</dbReference>
<reference evidence="7 8" key="2">
    <citation type="submission" date="2013-03" db="EMBL/GenBank/DDBJ databases">
        <title>Diversity in Clostridium botulinum.</title>
        <authorList>
            <person name="Timme R.E."/>
            <person name="Allard M."/>
            <person name="Luo Y."/>
            <person name="Strain E."/>
            <person name="Gonzalez-Escalona N."/>
            <person name="Brown E."/>
        </authorList>
    </citation>
    <scope>NUCLEOTIDE SEQUENCE [LARGE SCALE GENOMIC DNA]</scope>
    <source>
        <strain evidence="7 8">CFSAN001627</strain>
    </source>
</reference>
<comment type="caution">
    <text evidence="7">The sequence shown here is derived from an EMBL/GenBank/DDBJ whole genome shotgun (WGS) entry which is preliminary data.</text>
</comment>
<evidence type="ECO:0000256" key="3">
    <source>
        <dbReference type="ARBA" id="ARBA00022729"/>
    </source>
</evidence>
<keyword evidence="6 7" id="KW-0449">Lipoprotein</keyword>
<evidence type="ECO:0000256" key="2">
    <source>
        <dbReference type="ARBA" id="ARBA00008973"/>
    </source>
</evidence>
<dbReference type="PANTHER" id="PTHR30429:SF0">
    <property type="entry name" value="METHIONINE-BINDING LIPOPROTEIN METQ"/>
    <property type="match status" value="1"/>
</dbReference>
<feature type="non-terminal residue" evidence="7">
    <location>
        <position position="181"/>
    </location>
</feature>
<proteinExistence type="inferred from homology"/>
<evidence type="ECO:0000256" key="6">
    <source>
        <dbReference type="ARBA" id="ARBA00023288"/>
    </source>
</evidence>
<dbReference type="Gene3D" id="3.40.190.10">
    <property type="entry name" value="Periplasmic binding protein-like II"/>
    <property type="match status" value="2"/>
</dbReference>
<dbReference type="GO" id="GO:0016020">
    <property type="term" value="C:membrane"/>
    <property type="evidence" value="ECO:0007669"/>
    <property type="project" value="UniProtKB-SubCell"/>
</dbReference>
<evidence type="ECO:0000256" key="4">
    <source>
        <dbReference type="ARBA" id="ARBA00023136"/>
    </source>
</evidence>
<evidence type="ECO:0000256" key="1">
    <source>
        <dbReference type="ARBA" id="ARBA00004635"/>
    </source>
</evidence>
<gene>
    <name evidence="7" type="ORF">CFSAN001627_15803</name>
</gene>
<keyword evidence="4" id="KW-0472">Membrane</keyword>
<reference evidence="7 8" key="1">
    <citation type="submission" date="2012-10" db="EMBL/GenBank/DDBJ databases">
        <authorList>
            <person name="Strain E.A."/>
            <person name="Brown E."/>
            <person name="Allard M.W."/>
            <person name="Gonzalez-Escalona N."/>
            <person name="Timme R."/>
        </authorList>
    </citation>
    <scope>NUCLEOTIDE SEQUENCE [LARGE SCALE GENOMIC DNA]</scope>
    <source>
        <strain evidence="7 8">CFSAN001627</strain>
    </source>
</reference>
<name>M1ZQ48_CLOBO</name>
<evidence type="ECO:0000313" key="8">
    <source>
        <dbReference type="Proteomes" id="UP000011944"/>
    </source>
</evidence>
<evidence type="ECO:0000313" key="7">
    <source>
        <dbReference type="EMBL" id="EKN41026.1"/>
    </source>
</evidence>
<comment type="subcellular location">
    <subcellularLocation>
        <location evidence="1">Membrane</location>
        <topology evidence="1">Lipid-anchor</topology>
    </subcellularLocation>
</comment>
<protein>
    <submittedName>
        <fullName evidence="7">NLPA family lipoprotein</fullName>
    </submittedName>
</protein>